<dbReference type="AlphaFoldDB" id="A0A1G5RTI7"/>
<accession>A0A1G5RTI7</accession>
<name>A0A1G5RTI7_9FIRM</name>
<sequence length="148" mass="16483">MSLKDLLMQDLKAAMQEKDVLKKTTVTMLRAAVKQVEVDQRIELQDQDIVEIVAKQIKQKRAAIEEFSKGGRQDLVDEALAEIHILEAYLPEQLTEEQIKTMILEAIAETGASTPKDMGKVMGIMTPKTKGLADGKLVATLVKEHLNQ</sequence>
<evidence type="ECO:0000313" key="1">
    <source>
        <dbReference type="EMBL" id="SCZ77158.1"/>
    </source>
</evidence>
<protein>
    <recommendedName>
        <fullName evidence="3">GatB/YqeY domain-containing protein</fullName>
    </recommendedName>
</protein>
<dbReference type="Pfam" id="PF09424">
    <property type="entry name" value="YqeY"/>
    <property type="match status" value="1"/>
</dbReference>
<dbReference type="GO" id="GO:0016884">
    <property type="term" value="F:carbon-nitrogen ligase activity, with glutamine as amido-N-donor"/>
    <property type="evidence" value="ECO:0007669"/>
    <property type="project" value="InterPro"/>
</dbReference>
<reference evidence="1 2" key="1">
    <citation type="submission" date="2016-10" db="EMBL/GenBank/DDBJ databases">
        <authorList>
            <person name="de Groot N.N."/>
        </authorList>
    </citation>
    <scope>NUCLEOTIDE SEQUENCE [LARGE SCALE GENOMIC DNA]</scope>
    <source>
        <strain evidence="1 2">DSM 2784</strain>
    </source>
</reference>
<dbReference type="SUPFAM" id="SSF89095">
    <property type="entry name" value="GatB/YqeY motif"/>
    <property type="match status" value="1"/>
</dbReference>
<dbReference type="PANTHER" id="PTHR28055">
    <property type="entry name" value="ALTERED INHERITANCE OF MITOCHONDRIA PROTEIN 41, MITOCHONDRIAL"/>
    <property type="match status" value="1"/>
</dbReference>
<dbReference type="OrthoDB" id="9794041at2"/>
<dbReference type="STRING" id="1120920.SAMN03080599_00603"/>
<evidence type="ECO:0000313" key="2">
    <source>
        <dbReference type="Proteomes" id="UP000199208"/>
    </source>
</evidence>
<dbReference type="InterPro" id="IPR019004">
    <property type="entry name" value="YqeY/Aim41"/>
</dbReference>
<dbReference type="InterPro" id="IPR042184">
    <property type="entry name" value="YqeY/Aim41_N"/>
</dbReference>
<proteinExistence type="predicted"/>
<dbReference type="Gene3D" id="1.10.10.410">
    <property type="match status" value="1"/>
</dbReference>
<keyword evidence="2" id="KW-1185">Reference proteome</keyword>
<dbReference type="Proteomes" id="UP000199208">
    <property type="component" value="Unassembled WGS sequence"/>
</dbReference>
<dbReference type="PANTHER" id="PTHR28055:SF1">
    <property type="entry name" value="ALTERED INHERITANCE OF MITOCHONDRIA PROTEIN 41, MITOCHONDRIAL"/>
    <property type="match status" value="1"/>
</dbReference>
<dbReference type="EMBL" id="FMWL01000002">
    <property type="protein sequence ID" value="SCZ77158.1"/>
    <property type="molecule type" value="Genomic_DNA"/>
</dbReference>
<dbReference type="RefSeq" id="WP_092589396.1">
    <property type="nucleotide sequence ID" value="NZ_FMWL01000002.1"/>
</dbReference>
<gene>
    <name evidence="1" type="ORF">SAMN03080599_00603</name>
</gene>
<organism evidence="1 2">
    <name type="scientific">Acidaminobacter hydrogenoformans DSM 2784</name>
    <dbReference type="NCBI Taxonomy" id="1120920"/>
    <lineage>
        <taxon>Bacteria</taxon>
        <taxon>Bacillati</taxon>
        <taxon>Bacillota</taxon>
        <taxon>Clostridia</taxon>
        <taxon>Peptostreptococcales</taxon>
        <taxon>Acidaminobacteraceae</taxon>
        <taxon>Acidaminobacter</taxon>
    </lineage>
</organism>
<dbReference type="InterPro" id="IPR003789">
    <property type="entry name" value="Asn/Gln_tRNA_amidoTrase-B-like"/>
</dbReference>
<dbReference type="InterPro" id="IPR023168">
    <property type="entry name" value="GatB_Yqey_C_2"/>
</dbReference>
<dbReference type="Gene3D" id="1.10.1510.10">
    <property type="entry name" value="Uncharacterised protein YqeY/AIM41 PF09424, N-terminal domain"/>
    <property type="match status" value="1"/>
</dbReference>
<evidence type="ECO:0008006" key="3">
    <source>
        <dbReference type="Google" id="ProtNLM"/>
    </source>
</evidence>